<proteinExistence type="predicted"/>
<dbReference type="EMBL" id="BGZK01000072">
    <property type="protein sequence ID" value="GBP15483.1"/>
    <property type="molecule type" value="Genomic_DNA"/>
</dbReference>
<dbReference type="Proteomes" id="UP000299102">
    <property type="component" value="Unassembled WGS sequence"/>
</dbReference>
<reference evidence="1 2" key="1">
    <citation type="journal article" date="2019" name="Commun. Biol.">
        <title>The bagworm genome reveals a unique fibroin gene that provides high tensile strength.</title>
        <authorList>
            <person name="Kono N."/>
            <person name="Nakamura H."/>
            <person name="Ohtoshi R."/>
            <person name="Tomita M."/>
            <person name="Numata K."/>
            <person name="Arakawa K."/>
        </authorList>
    </citation>
    <scope>NUCLEOTIDE SEQUENCE [LARGE SCALE GENOMIC DNA]</scope>
</reference>
<organism evidence="1 2">
    <name type="scientific">Eumeta variegata</name>
    <name type="common">Bagworm moth</name>
    <name type="synonym">Eumeta japonica</name>
    <dbReference type="NCBI Taxonomy" id="151549"/>
    <lineage>
        <taxon>Eukaryota</taxon>
        <taxon>Metazoa</taxon>
        <taxon>Ecdysozoa</taxon>
        <taxon>Arthropoda</taxon>
        <taxon>Hexapoda</taxon>
        <taxon>Insecta</taxon>
        <taxon>Pterygota</taxon>
        <taxon>Neoptera</taxon>
        <taxon>Endopterygota</taxon>
        <taxon>Lepidoptera</taxon>
        <taxon>Glossata</taxon>
        <taxon>Ditrysia</taxon>
        <taxon>Tineoidea</taxon>
        <taxon>Psychidae</taxon>
        <taxon>Oiketicinae</taxon>
        <taxon>Eumeta</taxon>
    </lineage>
</organism>
<name>A0A4C1TLT7_EUMVA</name>
<dbReference type="OrthoDB" id="410155at2759"/>
<dbReference type="AlphaFoldDB" id="A0A4C1TLT7"/>
<evidence type="ECO:0000313" key="1">
    <source>
        <dbReference type="EMBL" id="GBP15483.1"/>
    </source>
</evidence>
<comment type="caution">
    <text evidence="1">The sequence shown here is derived from an EMBL/GenBank/DDBJ whole genome shotgun (WGS) entry which is preliminary data.</text>
</comment>
<keyword evidence="2" id="KW-1185">Reference proteome</keyword>
<sequence>MSIKSHDLHSPAGRLLYCRISRVHCRGHISSTAYWKLVETLKPKGYESTPALKKLDNSVALDVRDKAECLADSIDSAVRSFD</sequence>
<gene>
    <name evidence="1" type="ORF">EVAR_9266_1</name>
</gene>
<evidence type="ECO:0000313" key="2">
    <source>
        <dbReference type="Proteomes" id="UP000299102"/>
    </source>
</evidence>
<accession>A0A4C1TLT7</accession>
<protein>
    <submittedName>
        <fullName evidence="1">Uncharacterized protein</fullName>
    </submittedName>
</protein>